<proteinExistence type="predicted"/>
<reference evidence="2" key="1">
    <citation type="submission" date="2021-02" db="EMBL/GenBank/DDBJ databases">
        <title>Thiocyanate and organic carbon inputs drive convergent selection for specific autotrophic Afipia and Thiobacillus strains within complex microbiomes.</title>
        <authorList>
            <person name="Huddy R.J."/>
            <person name="Sachdeva R."/>
            <person name="Kadzinga F."/>
            <person name="Kantor R.S."/>
            <person name="Harrison S.T.L."/>
            <person name="Banfield J.F."/>
        </authorList>
    </citation>
    <scope>NUCLEOTIDE SEQUENCE</scope>
    <source>
        <strain evidence="2">SCN18_13_7_16_R3_B_64_19</strain>
    </source>
</reference>
<dbReference type="AlphaFoldDB" id="A0A8I1MWN3"/>
<sequence length="215" mass="25119">MKNHFRLDAIMEQILSPRFMQDRHQHRTEHMAAIRQRIQSHTAQALSAEEEHDLLHMREEEKIARDVYLQLGERWALRPLVNISGAEQAHMDAIAALLTHYDLPDPAQGLAVGEFRTPDFQSLHNQLVERGLRSELDAIKVGLLIEELDIFDLVEARSRARQPEILAVYDDLERGSRNHLRAFFRHLQRHRGEYVPQYLSLSDFEAVAWSEREEC</sequence>
<dbReference type="Gene3D" id="1.20.1260.10">
    <property type="match status" value="1"/>
</dbReference>
<dbReference type="InterPro" id="IPR009078">
    <property type="entry name" value="Ferritin-like_SF"/>
</dbReference>
<dbReference type="Proteomes" id="UP000664800">
    <property type="component" value="Unassembled WGS sequence"/>
</dbReference>
<evidence type="ECO:0000313" key="2">
    <source>
        <dbReference type="EMBL" id="MBN8743719.1"/>
    </source>
</evidence>
<dbReference type="EMBL" id="JAFKMR010000013">
    <property type="protein sequence ID" value="MBN8743719.1"/>
    <property type="molecule type" value="Genomic_DNA"/>
</dbReference>
<organism evidence="2 3">
    <name type="scientific">Thiomonas arsenitoxydans (strain DSM 22701 / CIP 110005 / 3As)</name>
    <dbReference type="NCBI Taxonomy" id="426114"/>
    <lineage>
        <taxon>Bacteria</taxon>
        <taxon>Pseudomonadati</taxon>
        <taxon>Pseudomonadota</taxon>
        <taxon>Betaproteobacteria</taxon>
        <taxon>Burkholderiales</taxon>
        <taxon>Thiomonas</taxon>
    </lineage>
</organism>
<name>A0A8I1MWN3_THIA3</name>
<feature type="domain" description="DUF2202" evidence="1">
    <location>
        <begin position="52"/>
        <end position="208"/>
    </location>
</feature>
<dbReference type="InterPro" id="IPR019243">
    <property type="entry name" value="DUF2202"/>
</dbReference>
<dbReference type="SUPFAM" id="SSF47240">
    <property type="entry name" value="Ferritin-like"/>
    <property type="match status" value="1"/>
</dbReference>
<dbReference type="InterPro" id="IPR012347">
    <property type="entry name" value="Ferritin-like"/>
</dbReference>
<accession>A0A8I1MWN3</accession>
<evidence type="ECO:0000259" key="1">
    <source>
        <dbReference type="Pfam" id="PF09968"/>
    </source>
</evidence>
<evidence type="ECO:0000313" key="3">
    <source>
        <dbReference type="Proteomes" id="UP000664800"/>
    </source>
</evidence>
<gene>
    <name evidence="2" type="ORF">J0I24_05360</name>
</gene>
<comment type="caution">
    <text evidence="2">The sequence shown here is derived from an EMBL/GenBank/DDBJ whole genome shotgun (WGS) entry which is preliminary data.</text>
</comment>
<dbReference type="Pfam" id="PF09968">
    <property type="entry name" value="DUF2202"/>
    <property type="match status" value="1"/>
</dbReference>
<protein>
    <submittedName>
        <fullName evidence="2">DUF2202 domain-containing protein</fullName>
    </submittedName>
</protein>
<dbReference type="CDD" id="cd01048">
    <property type="entry name" value="Ferritin_like_AB2"/>
    <property type="match status" value="1"/>
</dbReference>